<dbReference type="Gene3D" id="3.30.2010.20">
    <property type="match status" value="1"/>
</dbReference>
<dbReference type="InterPro" id="IPR038555">
    <property type="entry name" value="Zincin_1_sf"/>
</dbReference>
<accession>A0A5M9ZNG6</accession>
<reference evidence="1 2" key="1">
    <citation type="journal article" date="2019" name="Syst. Appl. Microbiol.">
        <title>Characterization of Bifidobacterium species in feaces of the Egyptian fruit bat: Description of B. vespertilionis sp. nov. and B. rousetti sp. nov.</title>
        <authorList>
            <person name="Modesto M."/>
            <person name="Satti M."/>
            <person name="Watanabe K."/>
            <person name="Puglisi E."/>
            <person name="Morelli L."/>
            <person name="Huang C.-H."/>
            <person name="Liou J.-S."/>
            <person name="Miyashita M."/>
            <person name="Tamura T."/>
            <person name="Saito S."/>
            <person name="Mori K."/>
            <person name="Huang L."/>
            <person name="Sciavilla P."/>
            <person name="Sandri C."/>
            <person name="Spiezio C."/>
            <person name="Vitali F."/>
            <person name="Cavalieri D."/>
            <person name="Perpetuini G."/>
            <person name="Tofalo R."/>
            <person name="Bonetti A."/>
            <person name="Arita M."/>
            <person name="Mattarelli P."/>
        </authorList>
    </citation>
    <scope>NUCLEOTIDE SEQUENCE [LARGE SCALE GENOMIC DNA]</scope>
    <source>
        <strain evidence="1 2">RST17</strain>
    </source>
</reference>
<dbReference type="Proteomes" id="UP000410049">
    <property type="component" value="Unassembled WGS sequence"/>
</dbReference>
<organism evidence="1 2">
    <name type="scientific">Bifidobacterium myosotis</name>
    <dbReference type="NCBI Taxonomy" id="1630166"/>
    <lineage>
        <taxon>Bacteria</taxon>
        <taxon>Bacillati</taxon>
        <taxon>Actinomycetota</taxon>
        <taxon>Actinomycetes</taxon>
        <taxon>Bifidobacteriales</taxon>
        <taxon>Bifidobacteriaceae</taxon>
        <taxon>Bifidobacterium</taxon>
    </lineage>
</organism>
<gene>
    <name evidence="1" type="ORF">EMO91_04220</name>
</gene>
<comment type="caution">
    <text evidence="1">The sequence shown here is derived from an EMBL/GenBank/DDBJ whole genome shotgun (WGS) entry which is preliminary data.</text>
</comment>
<dbReference type="SUPFAM" id="SSF55486">
    <property type="entry name" value="Metalloproteases ('zincins'), catalytic domain"/>
    <property type="match status" value="1"/>
</dbReference>
<dbReference type="InterPro" id="IPR010428">
    <property type="entry name" value="Zincin_1"/>
</dbReference>
<sequence length="162" mass="18338">MVTQIVAGGACPSPCPMVGTMLQPPWNARVYRNRHGRGTRTPMFGTRLPRYRTRTGMFDDMVAAQVRRLGEAWPQLVRPLQFAVEDVPPSDPTPWQTEPNLTSQCFPASHGIPARVVLYRMPLQTEAPTKMELQLAIRDELVSRIAELYGRRPEEIDPDWGL</sequence>
<protein>
    <submittedName>
        <fullName evidence="1">Metallopeptidase family protein</fullName>
    </submittedName>
</protein>
<proteinExistence type="predicted"/>
<name>A0A5M9ZNG6_9BIFI</name>
<evidence type="ECO:0000313" key="1">
    <source>
        <dbReference type="EMBL" id="KAA8829181.1"/>
    </source>
</evidence>
<dbReference type="AlphaFoldDB" id="A0A5M9ZNG6"/>
<evidence type="ECO:0000313" key="2">
    <source>
        <dbReference type="Proteomes" id="UP000410049"/>
    </source>
</evidence>
<dbReference type="CDD" id="cd12954">
    <property type="entry name" value="MMP_TTHA0227_like_1"/>
    <property type="match status" value="1"/>
</dbReference>
<dbReference type="Pfam" id="PF06262">
    <property type="entry name" value="Zincin_1"/>
    <property type="match status" value="1"/>
</dbReference>
<dbReference type="EMBL" id="RZUH01000002">
    <property type="protein sequence ID" value="KAA8829181.1"/>
    <property type="molecule type" value="Genomic_DNA"/>
</dbReference>